<evidence type="ECO:0000313" key="3">
    <source>
        <dbReference type="Proteomes" id="UP000559256"/>
    </source>
</evidence>
<feature type="coiled-coil region" evidence="1">
    <location>
        <begin position="58"/>
        <end position="113"/>
    </location>
</feature>
<dbReference type="Proteomes" id="UP000559256">
    <property type="component" value="Unassembled WGS sequence"/>
</dbReference>
<keyword evidence="3" id="KW-1185">Reference proteome</keyword>
<keyword evidence="1" id="KW-0175">Coiled coil</keyword>
<reference evidence="2 3" key="1">
    <citation type="journal article" date="2020" name="ISME J.">
        <title>Uncovering the hidden diversity of litter-decomposition mechanisms in mushroom-forming fungi.</title>
        <authorList>
            <person name="Floudas D."/>
            <person name="Bentzer J."/>
            <person name="Ahren D."/>
            <person name="Johansson T."/>
            <person name="Persson P."/>
            <person name="Tunlid A."/>
        </authorList>
    </citation>
    <scope>NUCLEOTIDE SEQUENCE [LARGE SCALE GENOMIC DNA]</scope>
    <source>
        <strain evidence="2 3">CBS 291.85</strain>
    </source>
</reference>
<organism evidence="2 3">
    <name type="scientific">Tetrapyrgos nigripes</name>
    <dbReference type="NCBI Taxonomy" id="182062"/>
    <lineage>
        <taxon>Eukaryota</taxon>
        <taxon>Fungi</taxon>
        <taxon>Dikarya</taxon>
        <taxon>Basidiomycota</taxon>
        <taxon>Agaricomycotina</taxon>
        <taxon>Agaricomycetes</taxon>
        <taxon>Agaricomycetidae</taxon>
        <taxon>Agaricales</taxon>
        <taxon>Marasmiineae</taxon>
        <taxon>Marasmiaceae</taxon>
        <taxon>Tetrapyrgos</taxon>
    </lineage>
</organism>
<protein>
    <submittedName>
        <fullName evidence="2">Uncharacterized protein</fullName>
    </submittedName>
</protein>
<name>A0A8H5F553_9AGAR</name>
<dbReference type="AlphaFoldDB" id="A0A8H5F553"/>
<evidence type="ECO:0000256" key="1">
    <source>
        <dbReference type="SAM" id="Coils"/>
    </source>
</evidence>
<accession>A0A8H5F553</accession>
<gene>
    <name evidence="2" type="ORF">D9758_017130</name>
</gene>
<evidence type="ECO:0000313" key="2">
    <source>
        <dbReference type="EMBL" id="KAF5323653.1"/>
    </source>
</evidence>
<dbReference type="EMBL" id="JAACJM010000392">
    <property type="protein sequence ID" value="KAF5323653.1"/>
    <property type="molecule type" value="Genomic_DNA"/>
</dbReference>
<proteinExistence type="predicted"/>
<sequence length="126" mass="14793">MCLPAMRKKIKQENEKGEIQRGLERDIEWWNEPDLIPGTYAFDPSGNLNYLHELRVHVETLEKNLETCSLSLKHTEEKLETEEGKIEKLYTEKAELQSELSCMRERLGQLVGELVRISYDDIRSTR</sequence>
<comment type="caution">
    <text evidence="2">The sequence shown here is derived from an EMBL/GenBank/DDBJ whole genome shotgun (WGS) entry which is preliminary data.</text>
</comment>